<accession>A0A835DG82</accession>
<sequence length="150" mass="16326">MRVSKPRSLRWVALVSGVLNFVVVILGGFLMIMALTDCGRGKFIPFAIVSVAAGLRIMSMIGTGISQEATATTILSCPAESSFADAVIRHERRVGFQIPPSLEELRDETETSRFETPDITVILGTLLAQMQASYAHMQSHFQATQAQLQA</sequence>
<gene>
    <name evidence="3" type="ORF">HHK36_013175</name>
</gene>
<evidence type="ECO:0000313" key="4">
    <source>
        <dbReference type="Proteomes" id="UP000655225"/>
    </source>
</evidence>
<dbReference type="OMA" id="RIFVMIR"/>
<reference evidence="3 4" key="1">
    <citation type="submission" date="2020-04" db="EMBL/GenBank/DDBJ databases">
        <title>Plant Genome Project.</title>
        <authorList>
            <person name="Zhang R.-G."/>
        </authorList>
    </citation>
    <scope>NUCLEOTIDE SEQUENCE [LARGE SCALE GENOMIC DNA]</scope>
    <source>
        <strain evidence="3">YNK0</strain>
        <tissue evidence="3">Leaf</tissue>
    </source>
</reference>
<feature type="domain" description="DUF7358" evidence="2">
    <location>
        <begin position="7"/>
        <end position="96"/>
    </location>
</feature>
<dbReference type="Pfam" id="PF24057">
    <property type="entry name" value="DUF7358"/>
    <property type="match status" value="1"/>
</dbReference>
<name>A0A835DG82_TETSI</name>
<comment type="caution">
    <text evidence="3">The sequence shown here is derived from an EMBL/GenBank/DDBJ whole genome shotgun (WGS) entry which is preliminary data.</text>
</comment>
<protein>
    <recommendedName>
        <fullName evidence="2">DUF7358 domain-containing protein</fullName>
    </recommendedName>
</protein>
<proteinExistence type="predicted"/>
<dbReference type="PANTHER" id="PTHR47030">
    <property type="entry name" value="LIPASE CLASS 3 FAMILY PROTEIN"/>
    <property type="match status" value="1"/>
</dbReference>
<evidence type="ECO:0000313" key="3">
    <source>
        <dbReference type="EMBL" id="KAF8402223.1"/>
    </source>
</evidence>
<dbReference type="OrthoDB" id="438440at2759"/>
<dbReference type="EMBL" id="JABCRI010000008">
    <property type="protein sequence ID" value="KAF8402223.1"/>
    <property type="molecule type" value="Genomic_DNA"/>
</dbReference>
<dbReference type="InterPro" id="IPR055782">
    <property type="entry name" value="DUF7358"/>
</dbReference>
<keyword evidence="1" id="KW-0472">Membrane</keyword>
<keyword evidence="4" id="KW-1185">Reference proteome</keyword>
<keyword evidence="1" id="KW-1133">Transmembrane helix</keyword>
<dbReference type="AlphaFoldDB" id="A0A835DG82"/>
<keyword evidence="1" id="KW-0812">Transmembrane</keyword>
<feature type="transmembrane region" description="Helical" evidence="1">
    <location>
        <begin position="41"/>
        <end position="58"/>
    </location>
</feature>
<evidence type="ECO:0000259" key="2">
    <source>
        <dbReference type="Pfam" id="PF24057"/>
    </source>
</evidence>
<evidence type="ECO:0000256" key="1">
    <source>
        <dbReference type="SAM" id="Phobius"/>
    </source>
</evidence>
<dbReference type="PANTHER" id="PTHR47030:SF2">
    <property type="entry name" value="LIPASE CLASS 3 FAMILY PROTEIN"/>
    <property type="match status" value="1"/>
</dbReference>
<organism evidence="3 4">
    <name type="scientific">Tetracentron sinense</name>
    <name type="common">Spur-leaf</name>
    <dbReference type="NCBI Taxonomy" id="13715"/>
    <lineage>
        <taxon>Eukaryota</taxon>
        <taxon>Viridiplantae</taxon>
        <taxon>Streptophyta</taxon>
        <taxon>Embryophyta</taxon>
        <taxon>Tracheophyta</taxon>
        <taxon>Spermatophyta</taxon>
        <taxon>Magnoliopsida</taxon>
        <taxon>Trochodendrales</taxon>
        <taxon>Trochodendraceae</taxon>
        <taxon>Tetracentron</taxon>
    </lineage>
</organism>
<feature type="transmembrane region" description="Helical" evidence="1">
    <location>
        <begin position="12"/>
        <end position="35"/>
    </location>
</feature>
<dbReference type="Proteomes" id="UP000655225">
    <property type="component" value="Unassembled WGS sequence"/>
</dbReference>